<evidence type="ECO:0000256" key="3">
    <source>
        <dbReference type="ARBA" id="ARBA00023004"/>
    </source>
</evidence>
<dbReference type="PANTHER" id="PTHR28657">
    <property type="entry name" value="INDOLEAMINE 2,3-DIOXYGENASE"/>
    <property type="match status" value="1"/>
</dbReference>
<evidence type="ECO:0000256" key="1">
    <source>
        <dbReference type="ARBA" id="ARBA00007119"/>
    </source>
</evidence>
<keyword evidence="3" id="KW-0408">Iron</keyword>
<organism evidence="4 5">
    <name type="scientific">Symbiodinium necroappetens</name>
    <dbReference type="NCBI Taxonomy" id="1628268"/>
    <lineage>
        <taxon>Eukaryota</taxon>
        <taxon>Sar</taxon>
        <taxon>Alveolata</taxon>
        <taxon>Dinophyceae</taxon>
        <taxon>Suessiales</taxon>
        <taxon>Symbiodiniaceae</taxon>
        <taxon>Symbiodinium</taxon>
    </lineage>
</organism>
<name>A0A813BSY0_9DINO</name>
<proteinExistence type="inferred from homology"/>
<gene>
    <name evidence="4" type="primary">Ido1</name>
    <name evidence="4" type="ORF">SNEC2469_LOCUS31765</name>
</gene>
<reference evidence="4" key="1">
    <citation type="submission" date="2021-02" db="EMBL/GenBank/DDBJ databases">
        <authorList>
            <person name="Dougan E. K."/>
            <person name="Rhodes N."/>
            <person name="Thang M."/>
            <person name="Chan C."/>
        </authorList>
    </citation>
    <scope>NUCLEOTIDE SEQUENCE</scope>
</reference>
<evidence type="ECO:0000256" key="2">
    <source>
        <dbReference type="ARBA" id="ARBA00022723"/>
    </source>
</evidence>
<dbReference type="OrthoDB" id="436180at2759"/>
<dbReference type="GO" id="GO:0020037">
    <property type="term" value="F:heme binding"/>
    <property type="evidence" value="ECO:0007669"/>
    <property type="project" value="InterPro"/>
</dbReference>
<dbReference type="Proteomes" id="UP000601435">
    <property type="component" value="Unassembled WGS sequence"/>
</dbReference>
<dbReference type="AlphaFoldDB" id="A0A813BSY0"/>
<accession>A0A813BSY0</accession>
<comment type="caution">
    <text evidence="4">The sequence shown here is derived from an EMBL/GenBank/DDBJ whole genome shotgun (WGS) entry which is preliminary data.</text>
</comment>
<protein>
    <submittedName>
        <fullName evidence="4">Ido1 protein</fullName>
    </submittedName>
</protein>
<comment type="similarity">
    <text evidence="1">Belongs to the indoleamine 2,3-dioxygenase family.</text>
</comment>
<dbReference type="GO" id="GO:0019441">
    <property type="term" value="P:L-tryptophan catabolic process to kynurenine"/>
    <property type="evidence" value="ECO:0007669"/>
    <property type="project" value="InterPro"/>
</dbReference>
<dbReference type="Pfam" id="PF01231">
    <property type="entry name" value="IDO"/>
    <property type="match status" value="1"/>
</dbReference>
<keyword evidence="5" id="KW-1185">Reference proteome</keyword>
<dbReference type="PANTHER" id="PTHR28657:SF5">
    <property type="entry name" value="INDOLEAMINE 2,3-DIOXYGENASE"/>
    <property type="match status" value="1"/>
</dbReference>
<evidence type="ECO:0000313" key="5">
    <source>
        <dbReference type="Proteomes" id="UP000601435"/>
    </source>
</evidence>
<dbReference type="GO" id="GO:0016702">
    <property type="term" value="F:oxidoreductase activity, acting on single donors with incorporation of molecular oxygen, incorporation of two atoms of oxygen"/>
    <property type="evidence" value="ECO:0007669"/>
    <property type="project" value="UniProtKB-ARBA"/>
</dbReference>
<dbReference type="SUPFAM" id="SSF140959">
    <property type="entry name" value="Indolic compounds 2,3-dioxygenase-like"/>
    <property type="match status" value="1"/>
</dbReference>
<dbReference type="GO" id="GO:0046872">
    <property type="term" value="F:metal ion binding"/>
    <property type="evidence" value="ECO:0007669"/>
    <property type="project" value="UniProtKB-KW"/>
</dbReference>
<dbReference type="InterPro" id="IPR037217">
    <property type="entry name" value="Trp/Indoleamine_2_3_dOase-like"/>
</dbReference>
<keyword evidence="2" id="KW-0479">Metal-binding</keyword>
<dbReference type="InterPro" id="IPR000898">
    <property type="entry name" value="Indolamine_dOase"/>
</dbReference>
<dbReference type="EMBL" id="CAJNJA010078008">
    <property type="protein sequence ID" value="CAE7921364.1"/>
    <property type="molecule type" value="Genomic_DNA"/>
</dbReference>
<evidence type="ECO:0000313" key="4">
    <source>
        <dbReference type="EMBL" id="CAE7921364.1"/>
    </source>
</evidence>
<sequence length="92" mass="10176">MLDYAGCVLNNWERLDPKGPIKPSNVRLLRRFTGLIDEEWFFKTHIIIESEGGHVAGALKSISAAMRNSPLTGCSLPPSSARPVCKAKERPQ</sequence>